<evidence type="ECO:0000313" key="4">
    <source>
        <dbReference type="EMBL" id="ADD19016.1"/>
    </source>
</evidence>
<reference evidence="5" key="3">
    <citation type="submission" date="2014-03" db="EMBL/GenBank/DDBJ databases">
        <title>Genome Sequence of the Tsetse Fly (Glossina morsitans): Vector of African Trypanosomiasis.</title>
        <authorList>
            <person name="Lawson D."/>
        </authorList>
    </citation>
    <scope>NUCLEOTIDE SEQUENCE [LARGE SCALE GENOMIC DNA]</scope>
    <source>
        <strain evidence="5">Yale</strain>
    </source>
</reference>
<dbReference type="InterPro" id="IPR002110">
    <property type="entry name" value="Ankyrin_rpt"/>
</dbReference>
<dbReference type="Pfam" id="PF12796">
    <property type="entry name" value="Ank_2"/>
    <property type="match status" value="1"/>
</dbReference>
<feature type="repeat" description="ANK" evidence="3">
    <location>
        <begin position="125"/>
        <end position="147"/>
    </location>
</feature>
<dbReference type="VEuPathDB" id="VectorBase:GMOY003593"/>
<sequence>MERHKADCCKCHKQVQPAQQTISDMDFDRGIWKAAIYNEVERVKQFIAKGKTMDRDDCDYTALHYAARNGNEQICKMLIEDGKADVNARTKGGVTPLHRAAMMGHVTIAKLLLDSKATIDLQDDDGETALHRAAASGHLEICKLLLELQPQLKDMADNKDKIPFEYLAKNANDDFKILLKPSKEE</sequence>
<dbReference type="STRING" id="37546.D3TMT8"/>
<dbReference type="SUPFAM" id="SSF48403">
    <property type="entry name" value="Ankyrin repeat"/>
    <property type="match status" value="1"/>
</dbReference>
<reference evidence="4" key="1">
    <citation type="journal article" date="2010" name="BMC Genomics">
        <title>An insight into the sialome of Glossina morsitans morsitans.</title>
        <authorList>
            <person name="Alves-Silva J."/>
            <person name="Ribeiro J.M."/>
            <person name="Van Den Abbeele J."/>
            <person name="Attardo G."/>
            <person name="Hao Z."/>
            <person name="Haines L.R."/>
            <person name="Soares M.B."/>
            <person name="Berriman M."/>
            <person name="Aksoy S."/>
            <person name="Lehane M.J."/>
        </authorList>
    </citation>
    <scope>NUCLEOTIDE SEQUENCE</scope>
    <source>
        <tissue evidence="4">Salivary gland</tissue>
    </source>
</reference>
<keyword evidence="2 3" id="KW-0040">ANK repeat</keyword>
<dbReference type="GO" id="GO:0085020">
    <property type="term" value="P:protein K6-linked ubiquitination"/>
    <property type="evidence" value="ECO:0007669"/>
    <property type="project" value="TreeGrafter"/>
</dbReference>
<evidence type="ECO:0000256" key="2">
    <source>
        <dbReference type="ARBA" id="ARBA00023043"/>
    </source>
</evidence>
<dbReference type="GO" id="GO:0070531">
    <property type="term" value="C:BRCA1-A complex"/>
    <property type="evidence" value="ECO:0007669"/>
    <property type="project" value="TreeGrafter"/>
</dbReference>
<evidence type="ECO:0000256" key="1">
    <source>
        <dbReference type="ARBA" id="ARBA00022737"/>
    </source>
</evidence>
<dbReference type="AlphaFoldDB" id="D3TMT8"/>
<reference evidence="4" key="2">
    <citation type="submission" date="2010-01" db="EMBL/GenBank/DDBJ databases">
        <authorList>
            <consortium name="International Glossina Genome Initiative"/>
            <person name="da Silva J."/>
            <person name="Ribeiro J.M.C."/>
            <person name="Abbeele J.V."/>
            <person name="Attardo G."/>
            <person name="Hao Z."/>
            <person name="Haines L.R."/>
            <person name="Soares M.B."/>
            <person name="Berriman M."/>
            <person name="Aksoy S."/>
            <person name="Lehane M.J."/>
        </authorList>
    </citation>
    <scope>NUCLEOTIDE SEQUENCE</scope>
    <source>
        <tissue evidence="4">Salivary gland</tissue>
    </source>
</reference>
<organism evidence="4">
    <name type="scientific">Glossina morsitans morsitans</name>
    <name type="common">Savannah tsetse fly</name>
    <dbReference type="NCBI Taxonomy" id="37546"/>
    <lineage>
        <taxon>Eukaryota</taxon>
        <taxon>Metazoa</taxon>
        <taxon>Ecdysozoa</taxon>
        <taxon>Arthropoda</taxon>
        <taxon>Hexapoda</taxon>
        <taxon>Insecta</taxon>
        <taxon>Pterygota</taxon>
        <taxon>Neoptera</taxon>
        <taxon>Endopterygota</taxon>
        <taxon>Diptera</taxon>
        <taxon>Brachycera</taxon>
        <taxon>Muscomorpha</taxon>
        <taxon>Hippoboscoidea</taxon>
        <taxon>Glossinidae</taxon>
        <taxon>Glossina</taxon>
    </lineage>
</organism>
<dbReference type="SMART" id="SM00248">
    <property type="entry name" value="ANK"/>
    <property type="match status" value="3"/>
</dbReference>
<evidence type="ECO:0000256" key="3">
    <source>
        <dbReference type="PROSITE-ProRule" id="PRU00023"/>
    </source>
</evidence>
<dbReference type="Gene3D" id="1.25.40.20">
    <property type="entry name" value="Ankyrin repeat-containing domain"/>
    <property type="match status" value="2"/>
</dbReference>
<dbReference type="GO" id="GO:0004842">
    <property type="term" value="F:ubiquitin-protein transferase activity"/>
    <property type="evidence" value="ECO:0007669"/>
    <property type="project" value="TreeGrafter"/>
</dbReference>
<dbReference type="PROSITE" id="PS50088">
    <property type="entry name" value="ANK_REPEAT"/>
    <property type="match status" value="3"/>
</dbReference>
<evidence type="ECO:0000313" key="5">
    <source>
        <dbReference type="EnsemblMetazoa" id="GMOY003593-PA"/>
    </source>
</evidence>
<evidence type="ECO:0000313" key="6">
    <source>
        <dbReference type="Proteomes" id="UP000092444"/>
    </source>
</evidence>
<accession>D3TMT8</accession>
<dbReference type="PANTHER" id="PTHR24171">
    <property type="entry name" value="ANKYRIN REPEAT DOMAIN-CONTAINING PROTEIN 39-RELATED"/>
    <property type="match status" value="1"/>
</dbReference>
<reference evidence="5" key="6">
    <citation type="submission" date="2021-02" db="UniProtKB">
        <authorList>
            <consortium name="EnsemblMetazoa"/>
        </authorList>
    </citation>
    <scope>IDENTIFICATION</scope>
    <source>
        <strain evidence="5">Yale</strain>
    </source>
</reference>
<reference evidence="5" key="5">
    <citation type="submission" date="2016-10" db="UniProtKB">
        <authorList>
            <consortium name="VectorBase"/>
        </authorList>
    </citation>
    <scope>IDENTIFICATION</scope>
    <source>
        <strain evidence="5">Yale</strain>
    </source>
</reference>
<dbReference type="GO" id="GO:0031436">
    <property type="term" value="C:BRCA1-BARD1 complex"/>
    <property type="evidence" value="ECO:0007669"/>
    <property type="project" value="TreeGrafter"/>
</dbReference>
<dbReference type="EMBL" id="EZ422740">
    <property type="protein sequence ID" value="ADD19016.1"/>
    <property type="molecule type" value="mRNA"/>
</dbReference>
<reference evidence="6" key="4">
    <citation type="submission" date="2014-03" db="EMBL/GenBank/DDBJ databases">
        <title>Genome Sequence of the Tsetse Fly (Glossina morsitans): Vector of African Trypanosomiasis.</title>
        <authorList>
            <consortium name="International Glossina Genome Initiative W.H.O."/>
            <person name="Lawson D."/>
        </authorList>
    </citation>
    <scope>NUCLEOTIDE SEQUENCE [LARGE SCALE GENOMIC DNA]</scope>
    <source>
        <strain evidence="6">Yale</strain>
    </source>
</reference>
<dbReference type="PANTHER" id="PTHR24171:SF8">
    <property type="entry name" value="BRCA1-ASSOCIATED RING DOMAIN PROTEIN 1"/>
    <property type="match status" value="1"/>
</dbReference>
<dbReference type="PROSITE" id="PS50297">
    <property type="entry name" value="ANK_REP_REGION"/>
    <property type="match status" value="3"/>
</dbReference>
<protein>
    <submittedName>
        <fullName evidence="4">Ankyrin</fullName>
    </submittedName>
</protein>
<keyword evidence="1" id="KW-0677">Repeat</keyword>
<feature type="repeat" description="ANK" evidence="3">
    <location>
        <begin position="92"/>
        <end position="124"/>
    </location>
</feature>
<dbReference type="Pfam" id="PF00023">
    <property type="entry name" value="Ank"/>
    <property type="match status" value="1"/>
</dbReference>
<dbReference type="InterPro" id="IPR036770">
    <property type="entry name" value="Ankyrin_rpt-contain_sf"/>
</dbReference>
<proteinExistence type="evidence at transcript level"/>
<name>D3TMT8_GLOMM</name>
<dbReference type="EnsemblMetazoa" id="GMOY003593-RA">
    <property type="protein sequence ID" value="GMOY003593-PA"/>
    <property type="gene ID" value="GMOY003593"/>
</dbReference>
<dbReference type="Proteomes" id="UP000092444">
    <property type="component" value="Unassembled WGS sequence"/>
</dbReference>
<dbReference type="EMBL" id="CCAG010003108">
    <property type="status" value="NOT_ANNOTATED_CDS"/>
    <property type="molecule type" value="Genomic_DNA"/>
</dbReference>
<keyword evidence="6" id="KW-1185">Reference proteome</keyword>
<feature type="repeat" description="ANK" evidence="3">
    <location>
        <begin position="58"/>
        <end position="82"/>
    </location>
</feature>